<dbReference type="GO" id="GO:0005975">
    <property type="term" value="P:carbohydrate metabolic process"/>
    <property type="evidence" value="ECO:0007669"/>
    <property type="project" value="InterPro"/>
</dbReference>
<reference evidence="7" key="1">
    <citation type="submission" date="2020-11" db="EMBL/GenBank/DDBJ databases">
        <authorList>
            <consortium name="DOE Joint Genome Institute"/>
            <person name="Ahrendt S."/>
            <person name="Riley R."/>
            <person name="Andreopoulos W."/>
            <person name="Labutti K."/>
            <person name="Pangilinan J."/>
            <person name="Ruiz-Duenas F.J."/>
            <person name="Barrasa J.M."/>
            <person name="Sanchez-Garcia M."/>
            <person name="Camarero S."/>
            <person name="Miyauchi S."/>
            <person name="Serrano A."/>
            <person name="Linde D."/>
            <person name="Babiker R."/>
            <person name="Drula E."/>
            <person name="Ayuso-Fernandez I."/>
            <person name="Pacheco R."/>
            <person name="Padilla G."/>
            <person name="Ferreira P."/>
            <person name="Barriuso J."/>
            <person name="Kellner H."/>
            <person name="Castanera R."/>
            <person name="Alfaro M."/>
            <person name="Ramirez L."/>
            <person name="Pisabarro A.G."/>
            <person name="Kuo A."/>
            <person name="Tritt A."/>
            <person name="Lipzen A."/>
            <person name="He G."/>
            <person name="Yan M."/>
            <person name="Ng V."/>
            <person name="Cullen D."/>
            <person name="Martin F."/>
            <person name="Rosso M.-N."/>
            <person name="Henrissat B."/>
            <person name="Hibbett D."/>
            <person name="Martinez A.T."/>
            <person name="Grigoriev I.V."/>
        </authorList>
    </citation>
    <scope>NUCLEOTIDE SEQUENCE</scope>
    <source>
        <strain evidence="7">ATCC 90797</strain>
    </source>
</reference>
<proteinExistence type="inferred from homology"/>
<dbReference type="InterPro" id="IPR013785">
    <property type="entry name" value="Aldolase_TIM"/>
</dbReference>
<comment type="caution">
    <text evidence="7">The sequence shown here is derived from an EMBL/GenBank/DDBJ whole genome shotgun (WGS) entry which is preliminary data.</text>
</comment>
<keyword evidence="4 6" id="KW-0378">Hydrolase</keyword>
<dbReference type="GO" id="GO:0004557">
    <property type="term" value="F:alpha-galactosidase activity"/>
    <property type="evidence" value="ECO:0007669"/>
    <property type="project" value="UniProtKB-EC"/>
</dbReference>
<evidence type="ECO:0000256" key="2">
    <source>
        <dbReference type="ARBA" id="ARBA00009743"/>
    </source>
</evidence>
<keyword evidence="8" id="KW-1185">Reference proteome</keyword>
<evidence type="ECO:0000256" key="6">
    <source>
        <dbReference type="RuleBase" id="RU361168"/>
    </source>
</evidence>
<dbReference type="EC" id="3.2.1.22" evidence="3 6"/>
<comment type="similarity">
    <text evidence="2 6">Belongs to the glycosyl hydrolase 27 family.</text>
</comment>
<name>A0A9P6A3B4_PLEER</name>
<evidence type="ECO:0000256" key="1">
    <source>
        <dbReference type="ARBA" id="ARBA00001255"/>
    </source>
</evidence>
<dbReference type="PANTHER" id="PTHR11452:SF75">
    <property type="entry name" value="ALPHA-GALACTOSIDASE MEL1"/>
    <property type="match status" value="1"/>
</dbReference>
<dbReference type="EMBL" id="MU154532">
    <property type="protein sequence ID" value="KAF9499295.1"/>
    <property type="molecule type" value="Genomic_DNA"/>
</dbReference>
<dbReference type="AlphaFoldDB" id="A0A9P6A3B4"/>
<dbReference type="SUPFAM" id="SSF51445">
    <property type="entry name" value="(Trans)glycosidases"/>
    <property type="match status" value="1"/>
</dbReference>
<evidence type="ECO:0000256" key="3">
    <source>
        <dbReference type="ARBA" id="ARBA00012755"/>
    </source>
</evidence>
<accession>A0A9P6A3B4</accession>
<evidence type="ECO:0000256" key="5">
    <source>
        <dbReference type="ARBA" id="ARBA00023295"/>
    </source>
</evidence>
<comment type="catalytic activity">
    <reaction evidence="1 6">
        <text>Hydrolysis of terminal, non-reducing alpha-D-galactose residues in alpha-D-galactosides, including galactose oligosaccharides, galactomannans and galactolipids.</text>
        <dbReference type="EC" id="3.2.1.22"/>
    </reaction>
</comment>
<evidence type="ECO:0000256" key="4">
    <source>
        <dbReference type="ARBA" id="ARBA00022801"/>
    </source>
</evidence>
<dbReference type="PRINTS" id="PR00740">
    <property type="entry name" value="GLHYDRLASE27"/>
</dbReference>
<organism evidence="7 8">
    <name type="scientific">Pleurotus eryngii</name>
    <name type="common">Boletus of the steppes</name>
    <dbReference type="NCBI Taxonomy" id="5323"/>
    <lineage>
        <taxon>Eukaryota</taxon>
        <taxon>Fungi</taxon>
        <taxon>Dikarya</taxon>
        <taxon>Basidiomycota</taxon>
        <taxon>Agaricomycotina</taxon>
        <taxon>Agaricomycetes</taxon>
        <taxon>Agaricomycetidae</taxon>
        <taxon>Agaricales</taxon>
        <taxon>Pleurotineae</taxon>
        <taxon>Pleurotaceae</taxon>
        <taxon>Pleurotus</taxon>
    </lineage>
</organism>
<evidence type="ECO:0000313" key="7">
    <source>
        <dbReference type="EMBL" id="KAF9499295.1"/>
    </source>
</evidence>
<evidence type="ECO:0000313" key="8">
    <source>
        <dbReference type="Proteomes" id="UP000807025"/>
    </source>
</evidence>
<gene>
    <name evidence="7" type="ORF">BDN71DRAFT_1441869</name>
</gene>
<dbReference type="InterPro" id="IPR017853">
    <property type="entry name" value="GH"/>
</dbReference>
<dbReference type="PANTHER" id="PTHR11452">
    <property type="entry name" value="ALPHA-GALACTOSIDASE/ALPHA-N-ACETYLGALACTOSAMINIDASE"/>
    <property type="match status" value="1"/>
</dbReference>
<protein>
    <recommendedName>
        <fullName evidence="3 6">Alpha-galactosidase</fullName>
        <ecNumber evidence="3 6">3.2.1.22</ecNumber>
    </recommendedName>
    <alternativeName>
        <fullName evidence="6">Melibiase</fullName>
    </alternativeName>
</protein>
<dbReference type="OrthoDB" id="5795902at2759"/>
<keyword evidence="6" id="KW-1015">Disulfide bond</keyword>
<dbReference type="Gene3D" id="3.20.20.70">
    <property type="entry name" value="Aldolase class I"/>
    <property type="match status" value="1"/>
</dbReference>
<dbReference type="Proteomes" id="UP000807025">
    <property type="component" value="Unassembled WGS sequence"/>
</dbReference>
<sequence length="83" mass="9320">MSISDSSPTWNYLTSIINTNVVRLLAVDFFAHNDIDMMEIGHGALTLQEQRTHFAAWVFLKSTILLGTDLSKLMSTPCTDPYI</sequence>
<keyword evidence="5 6" id="KW-0326">Glycosidase</keyword>
<dbReference type="InterPro" id="IPR002241">
    <property type="entry name" value="Glyco_hydro_27"/>
</dbReference>